<evidence type="ECO:0000313" key="3">
    <source>
        <dbReference type="Proteomes" id="UP001229346"/>
    </source>
</evidence>
<dbReference type="EMBL" id="JAUSSU010000011">
    <property type="protein sequence ID" value="MDQ0115609.1"/>
    <property type="molecule type" value="Genomic_DNA"/>
</dbReference>
<proteinExistence type="predicted"/>
<keyword evidence="3" id="KW-1185">Reference proteome</keyword>
<dbReference type="Proteomes" id="UP001229346">
    <property type="component" value="Unassembled WGS sequence"/>
</dbReference>
<reference evidence="2 3" key="1">
    <citation type="submission" date="2023-07" db="EMBL/GenBank/DDBJ databases">
        <title>Sorghum-associated microbial communities from plants grown in Nebraska, USA.</title>
        <authorList>
            <person name="Schachtman D."/>
        </authorList>
    </citation>
    <scope>NUCLEOTIDE SEQUENCE [LARGE SCALE GENOMIC DNA]</scope>
    <source>
        <strain evidence="2 3">CC482</strain>
    </source>
</reference>
<keyword evidence="1" id="KW-0732">Signal</keyword>
<dbReference type="PROSITE" id="PS51257">
    <property type="entry name" value="PROKAR_LIPOPROTEIN"/>
    <property type="match status" value="1"/>
</dbReference>
<evidence type="ECO:0000313" key="2">
    <source>
        <dbReference type="EMBL" id="MDQ0115609.1"/>
    </source>
</evidence>
<protein>
    <recommendedName>
        <fullName evidence="4">Lipoprotein SmpA/OmlA domain-containing protein</fullName>
    </recommendedName>
</protein>
<organism evidence="2 3">
    <name type="scientific">Paenibacillus harenae</name>
    <dbReference type="NCBI Taxonomy" id="306543"/>
    <lineage>
        <taxon>Bacteria</taxon>
        <taxon>Bacillati</taxon>
        <taxon>Bacillota</taxon>
        <taxon>Bacilli</taxon>
        <taxon>Bacillales</taxon>
        <taxon>Paenibacillaceae</taxon>
        <taxon>Paenibacillus</taxon>
    </lineage>
</organism>
<name>A0ABT9U7I9_PAEHA</name>
<feature type="signal peptide" evidence="1">
    <location>
        <begin position="1"/>
        <end position="20"/>
    </location>
</feature>
<comment type="caution">
    <text evidence="2">The sequence shown here is derived from an EMBL/GenBank/DDBJ whole genome shotgun (WGS) entry which is preliminary data.</text>
</comment>
<accession>A0ABT9U7I9</accession>
<feature type="chain" id="PRO_5046706351" description="Lipoprotein SmpA/OmlA domain-containing protein" evidence="1">
    <location>
        <begin position="21"/>
        <end position="128"/>
    </location>
</feature>
<evidence type="ECO:0008006" key="4">
    <source>
        <dbReference type="Google" id="ProtNLM"/>
    </source>
</evidence>
<evidence type="ECO:0000256" key="1">
    <source>
        <dbReference type="SAM" id="SignalP"/>
    </source>
</evidence>
<sequence>MNFRMNVLFLVFVTCMTVLSGCTSNDSRSEDLIVKEENTVGKENNIEILGLTNGIRKVTSSQLSQITKDMTYKEIINALGDTKDIGSGLYIFRYEYENGEYLDFNFGGYGIISEEDYQDIQNMLNKKR</sequence>
<gene>
    <name evidence="2" type="ORF">J2T15_005076</name>
</gene>